<dbReference type="Gene3D" id="3.40.50.10610">
    <property type="entry name" value="ABC-type transport auxiliary lipoprotein component"/>
    <property type="match status" value="1"/>
</dbReference>
<keyword evidence="1" id="KW-0732">Signal</keyword>
<keyword evidence="3" id="KW-1185">Reference proteome</keyword>
<dbReference type="RefSeq" id="WP_091454245.1">
    <property type="nucleotide sequence ID" value="NZ_FOGD01000002.1"/>
</dbReference>
<gene>
    <name evidence="2" type="ORF">SAMN02982919_01176</name>
</gene>
<evidence type="ECO:0008006" key="4">
    <source>
        <dbReference type="Google" id="ProtNLM"/>
    </source>
</evidence>
<protein>
    <recommendedName>
        <fullName evidence="4">Peptidoglycan-synthase activator LpoB</fullName>
    </recommendedName>
</protein>
<evidence type="ECO:0000313" key="2">
    <source>
        <dbReference type="EMBL" id="SEQ76253.1"/>
    </source>
</evidence>
<dbReference type="OrthoDB" id="9791579at2"/>
<sequence length="183" mass="19782">MIRPSFFLRVLQWLLVTTLLASLVACSTVDHGKAPTLERGASWVVLPFANHTETPLAGNRAEAVALALLQAQNIGQIKRYPGSVQQEALFDGTESKRQEDALAWAREQNVRYALTGAVDEWRYKVGVDGEPAAGVTLEIVDVSSGDTLWSGTGGKSGWSREALSSVAQKLIRELLRAGLASVH</sequence>
<accession>A0A1H9INS0</accession>
<reference evidence="2 3" key="1">
    <citation type="submission" date="2016-10" db="EMBL/GenBank/DDBJ databases">
        <authorList>
            <person name="de Groot N.N."/>
        </authorList>
    </citation>
    <scope>NUCLEOTIDE SEQUENCE [LARGE SCALE GENOMIC DNA]</scope>
    <source>
        <strain evidence="2 3">ATCC 35958</strain>
    </source>
</reference>
<dbReference type="EMBL" id="FOGD01000002">
    <property type="protein sequence ID" value="SEQ76253.1"/>
    <property type="molecule type" value="Genomic_DNA"/>
</dbReference>
<evidence type="ECO:0000256" key="1">
    <source>
        <dbReference type="SAM" id="SignalP"/>
    </source>
</evidence>
<dbReference type="PROSITE" id="PS51257">
    <property type="entry name" value="PROKAR_LIPOPROTEIN"/>
    <property type="match status" value="1"/>
</dbReference>
<dbReference type="AlphaFoldDB" id="A0A1H9INS0"/>
<proteinExistence type="predicted"/>
<name>A0A1H9INS0_9BURK</name>
<evidence type="ECO:0000313" key="3">
    <source>
        <dbReference type="Proteomes" id="UP000199766"/>
    </source>
</evidence>
<dbReference type="Proteomes" id="UP000199766">
    <property type="component" value="Unassembled WGS sequence"/>
</dbReference>
<organism evidence="2 3">
    <name type="scientific">Giesbergeria anulus</name>
    <dbReference type="NCBI Taxonomy" id="180197"/>
    <lineage>
        <taxon>Bacteria</taxon>
        <taxon>Pseudomonadati</taxon>
        <taxon>Pseudomonadota</taxon>
        <taxon>Betaproteobacteria</taxon>
        <taxon>Burkholderiales</taxon>
        <taxon>Comamonadaceae</taxon>
        <taxon>Giesbergeria</taxon>
    </lineage>
</organism>
<feature type="signal peptide" evidence="1">
    <location>
        <begin position="1"/>
        <end position="21"/>
    </location>
</feature>
<dbReference type="STRING" id="180197.SAMN02982919_01176"/>
<feature type="chain" id="PRO_5011795167" description="Peptidoglycan-synthase activator LpoB" evidence="1">
    <location>
        <begin position="22"/>
        <end position="183"/>
    </location>
</feature>